<dbReference type="RefSeq" id="WP_189247297.1">
    <property type="nucleotide sequence ID" value="NZ_BMQJ01000007.1"/>
</dbReference>
<reference evidence="4" key="1">
    <citation type="journal article" date="2019" name="Int. J. Syst. Evol. Microbiol.">
        <title>The Global Catalogue of Microorganisms (GCM) 10K type strain sequencing project: providing services to taxonomists for standard genome sequencing and annotation.</title>
        <authorList>
            <consortium name="The Broad Institute Genomics Platform"/>
            <consortium name="The Broad Institute Genome Sequencing Center for Infectious Disease"/>
            <person name="Wu L."/>
            <person name="Ma J."/>
        </authorList>
    </citation>
    <scope>NUCLEOTIDE SEQUENCE [LARGE SCALE GENOMIC DNA]</scope>
    <source>
        <strain evidence="4">JCM 3115</strain>
    </source>
</reference>
<keyword evidence="2" id="KW-0472">Membrane</keyword>
<evidence type="ECO:0000313" key="3">
    <source>
        <dbReference type="EMBL" id="GGP99884.1"/>
    </source>
</evidence>
<keyword evidence="4" id="KW-1185">Reference proteome</keyword>
<feature type="compositionally biased region" description="Basic and acidic residues" evidence="1">
    <location>
        <begin position="371"/>
        <end position="381"/>
    </location>
</feature>
<feature type="compositionally biased region" description="Pro residues" evidence="1">
    <location>
        <begin position="595"/>
        <end position="612"/>
    </location>
</feature>
<feature type="region of interest" description="Disordered" evidence="1">
    <location>
        <begin position="304"/>
        <end position="468"/>
    </location>
</feature>
<dbReference type="Proteomes" id="UP000611554">
    <property type="component" value="Unassembled WGS sequence"/>
</dbReference>
<accession>A0ABQ2QVP7</accession>
<feature type="region of interest" description="Disordered" evidence="1">
    <location>
        <begin position="592"/>
        <end position="617"/>
    </location>
</feature>
<proteinExistence type="predicted"/>
<organism evidence="3 4">
    <name type="scientific">Streptosporangium pseudovulgare</name>
    <dbReference type="NCBI Taxonomy" id="35765"/>
    <lineage>
        <taxon>Bacteria</taxon>
        <taxon>Bacillati</taxon>
        <taxon>Actinomycetota</taxon>
        <taxon>Actinomycetes</taxon>
        <taxon>Streptosporangiales</taxon>
        <taxon>Streptosporangiaceae</taxon>
        <taxon>Streptosporangium</taxon>
    </lineage>
</organism>
<evidence type="ECO:0000256" key="1">
    <source>
        <dbReference type="SAM" id="MobiDB-lite"/>
    </source>
</evidence>
<feature type="compositionally biased region" description="Low complexity" evidence="1">
    <location>
        <begin position="432"/>
        <end position="465"/>
    </location>
</feature>
<feature type="compositionally biased region" description="Low complexity" evidence="1">
    <location>
        <begin position="328"/>
        <end position="339"/>
    </location>
</feature>
<gene>
    <name evidence="3" type="ORF">GCM10010140_32430</name>
</gene>
<feature type="compositionally biased region" description="Polar residues" evidence="1">
    <location>
        <begin position="383"/>
        <end position="392"/>
    </location>
</feature>
<feature type="transmembrane region" description="Helical" evidence="2">
    <location>
        <begin position="498"/>
        <end position="520"/>
    </location>
</feature>
<keyword evidence="2" id="KW-0812">Transmembrane</keyword>
<feature type="compositionally biased region" description="Low complexity" evidence="1">
    <location>
        <begin position="354"/>
        <end position="365"/>
    </location>
</feature>
<evidence type="ECO:0000313" key="4">
    <source>
        <dbReference type="Proteomes" id="UP000611554"/>
    </source>
</evidence>
<name>A0ABQ2QVP7_9ACTN</name>
<evidence type="ECO:0000256" key="2">
    <source>
        <dbReference type="SAM" id="Phobius"/>
    </source>
</evidence>
<protein>
    <submittedName>
        <fullName evidence="3">Uncharacterized protein</fullName>
    </submittedName>
</protein>
<feature type="transmembrane region" description="Helical" evidence="2">
    <location>
        <begin position="798"/>
        <end position="820"/>
    </location>
</feature>
<comment type="caution">
    <text evidence="3">The sequence shown here is derived from an EMBL/GenBank/DDBJ whole genome shotgun (WGS) entry which is preliminary data.</text>
</comment>
<dbReference type="EMBL" id="BMQJ01000007">
    <property type="protein sequence ID" value="GGP99884.1"/>
    <property type="molecule type" value="Genomic_DNA"/>
</dbReference>
<sequence length="829" mass="87597">MTGHEIGFEWALEGKRPGAHNDYELLSWSDGRLGPEVFEEIRNRFAVGLSADLPQLTVAVAATRERERVSRHVVLAIQEWSGHRDATNRKIAYTRWFYVPYEELAAHRVSYEALYRALARLPVTPYAPPAVRVPESDPAALVPGPDARCAAALLLTGRPVCVVGADGVPMIERLRFLDTVAALLPYGMRTRLTAATWVSSTARHRIKLSFARHAPEGAHEVWWGHGTETAWQDSRASVCLDLLTRPDVRVEDMLENLSRMTEPLSFGPEDLPFAVRLLEHSGYPEEQLSSDDAEAEAGAGWEPEFREAPGAAPGFTAGRQGAEDPWAEEPGAAPGATAGLRRAVPGGGVPEPVPAGGSPWPGAAPRALGPGEEREPDEARHTSPVSRLTSLIGTPWRRLSRGADGTRVVRPPAAALDAAPGSRTAPPLDLTPGGRAAPAIGPPAESRAAAGAATVPHRPGTVPGPGAVPPLMRAKLGGLERADHAKRFGPLWSPHGRLTLAAAFMALAVTLIAIGAVAMVSASGDDPPAEEGTAGTGPDVVVVQASAGRRDEFARRLVEAAVRRAGHRPEVRLSDTPAAAAPLREPAVLLVAAPSPDPAPPDGAAPEPPADPPAAQGFSEVATVPVPDPYVLVYDARRTGPEQVTAALTSPDGKARVSVPDTPPDALSGESPERFLRERHPSLKPRTVPAADPLHDLRKEEVLAALVPREVAGDYSRSEAFADPPGRSILVLANGSVGRGLRDALGRVARSVDPGKLVSAEFDTPARAATRLVESALPPPAATSPAADREDDRGQGDWRLALILIISGGVIGFLALLLAIRLPSRFEPR</sequence>
<keyword evidence="2" id="KW-1133">Transmembrane helix</keyword>
<feature type="region of interest" description="Disordered" evidence="1">
    <location>
        <begin position="648"/>
        <end position="671"/>
    </location>
</feature>